<accession>A0AAU9FCP9</accession>
<dbReference type="AlphaFoldDB" id="A0AAU9FCP9"/>
<feature type="compositionally biased region" description="Low complexity" evidence="5">
    <location>
        <begin position="651"/>
        <end position="667"/>
    </location>
</feature>
<feature type="compositionally biased region" description="Acidic residues" evidence="5">
    <location>
        <begin position="743"/>
        <end position="763"/>
    </location>
</feature>
<dbReference type="Proteomes" id="UP001500889">
    <property type="component" value="Chromosome U"/>
</dbReference>
<gene>
    <name evidence="7" type="ORF">DMAD_11285</name>
</gene>
<evidence type="ECO:0000256" key="5">
    <source>
        <dbReference type="SAM" id="MobiDB-lite"/>
    </source>
</evidence>
<dbReference type="PROSITE" id="PS00028">
    <property type="entry name" value="ZINC_FINGER_C2H2_1"/>
    <property type="match status" value="1"/>
</dbReference>
<dbReference type="Pfam" id="PF00569">
    <property type="entry name" value="ZZ"/>
    <property type="match status" value="1"/>
</dbReference>
<organism evidence="7 8">
    <name type="scientific">Drosophila madeirensis</name>
    <name type="common">Fruit fly</name>
    <dbReference type="NCBI Taxonomy" id="30013"/>
    <lineage>
        <taxon>Eukaryota</taxon>
        <taxon>Metazoa</taxon>
        <taxon>Ecdysozoa</taxon>
        <taxon>Arthropoda</taxon>
        <taxon>Hexapoda</taxon>
        <taxon>Insecta</taxon>
        <taxon>Pterygota</taxon>
        <taxon>Neoptera</taxon>
        <taxon>Endopterygota</taxon>
        <taxon>Diptera</taxon>
        <taxon>Brachycera</taxon>
        <taxon>Muscomorpha</taxon>
        <taxon>Ephydroidea</taxon>
        <taxon>Drosophilidae</taxon>
        <taxon>Drosophila</taxon>
        <taxon>Sophophora</taxon>
    </lineage>
</organism>
<evidence type="ECO:0000256" key="3">
    <source>
        <dbReference type="ARBA" id="ARBA00022833"/>
    </source>
</evidence>
<dbReference type="EMBL" id="AP029264">
    <property type="protein sequence ID" value="BFF93426.1"/>
    <property type="molecule type" value="Genomic_DNA"/>
</dbReference>
<feature type="compositionally biased region" description="Low complexity" evidence="5">
    <location>
        <begin position="303"/>
        <end position="314"/>
    </location>
</feature>
<keyword evidence="3" id="KW-0862">Zinc</keyword>
<dbReference type="Gene3D" id="3.30.60.90">
    <property type="match status" value="1"/>
</dbReference>
<evidence type="ECO:0000256" key="2">
    <source>
        <dbReference type="ARBA" id="ARBA00022771"/>
    </source>
</evidence>
<evidence type="ECO:0000313" key="7">
    <source>
        <dbReference type="EMBL" id="BFF93426.1"/>
    </source>
</evidence>
<dbReference type="InterPro" id="IPR000433">
    <property type="entry name" value="Znf_ZZ"/>
</dbReference>
<name>A0AAU9FCP9_DROMD</name>
<feature type="compositionally biased region" description="Pro residues" evidence="5">
    <location>
        <begin position="346"/>
        <end position="358"/>
    </location>
</feature>
<protein>
    <recommendedName>
        <fullName evidence="6">ZZ-type domain-containing protein</fullName>
    </recommendedName>
</protein>
<feature type="region of interest" description="Disordered" evidence="5">
    <location>
        <begin position="294"/>
        <end position="314"/>
    </location>
</feature>
<reference evidence="7 8" key="1">
    <citation type="submission" date="2024-02" db="EMBL/GenBank/DDBJ databases">
        <title>A chromosome-level genome assembly of Drosophila madeirensis, a fruit fly species endemic to Madeira island.</title>
        <authorList>
            <person name="Tomihara K."/>
            <person name="Llopart A."/>
            <person name="Yamamoto D."/>
        </authorList>
    </citation>
    <scope>NUCLEOTIDE SEQUENCE [LARGE SCALE GENOMIC DNA]</scope>
    <source>
        <strain evidence="7 8">RF1</strain>
    </source>
</reference>
<proteinExistence type="predicted"/>
<feature type="region of interest" description="Disordered" evidence="5">
    <location>
        <begin position="737"/>
        <end position="763"/>
    </location>
</feature>
<feature type="region of interest" description="Disordered" evidence="5">
    <location>
        <begin position="627"/>
        <end position="667"/>
    </location>
</feature>
<dbReference type="PROSITE" id="PS01357">
    <property type="entry name" value="ZF_ZZ_1"/>
    <property type="match status" value="1"/>
</dbReference>
<feature type="compositionally biased region" description="Acidic residues" evidence="5">
    <location>
        <begin position="633"/>
        <end position="645"/>
    </location>
</feature>
<evidence type="ECO:0000259" key="6">
    <source>
        <dbReference type="PROSITE" id="PS50135"/>
    </source>
</evidence>
<dbReference type="SMART" id="SM00291">
    <property type="entry name" value="ZnF_ZZ"/>
    <property type="match status" value="1"/>
</dbReference>
<evidence type="ECO:0000313" key="8">
    <source>
        <dbReference type="Proteomes" id="UP001500889"/>
    </source>
</evidence>
<dbReference type="PROSITE" id="PS50135">
    <property type="entry name" value="ZF_ZZ_2"/>
    <property type="match status" value="1"/>
</dbReference>
<dbReference type="InterPro" id="IPR013087">
    <property type="entry name" value="Znf_C2H2_type"/>
</dbReference>
<feature type="domain" description="ZZ-type" evidence="6">
    <location>
        <begin position="22"/>
        <end position="80"/>
    </location>
</feature>
<dbReference type="InterPro" id="IPR043145">
    <property type="entry name" value="Znf_ZZ_sf"/>
</dbReference>
<feature type="region of interest" description="Disordered" evidence="5">
    <location>
        <begin position="337"/>
        <end position="365"/>
    </location>
</feature>
<evidence type="ECO:0000256" key="1">
    <source>
        <dbReference type="ARBA" id="ARBA00022723"/>
    </source>
</evidence>
<keyword evidence="2 4" id="KW-0863">Zinc-finger</keyword>
<feature type="compositionally biased region" description="Basic and acidic residues" evidence="5">
    <location>
        <begin position="572"/>
        <end position="585"/>
    </location>
</feature>
<feature type="region of interest" description="Disordered" evidence="5">
    <location>
        <begin position="572"/>
        <end position="593"/>
    </location>
</feature>
<keyword evidence="8" id="KW-1185">Reference proteome</keyword>
<dbReference type="SUPFAM" id="SSF57850">
    <property type="entry name" value="RING/U-box"/>
    <property type="match status" value="1"/>
</dbReference>
<sequence>MHRPGTHTSVSFVLNNALPERHVGFPCRQCQMVEYPGQRYTCFSCQDYHLCETCFTCNNRPESPNHKYYHIWKIFYTRTSIIPFLSPSFKCALCQMQCVSVQALYMHLLETHRDHADYRDYEREAYSFYVVDYASKNPGLPPPIDTVDIEGSIVLPAPAPFRSTQPAPRAGGIPTENRVPIIQLEISQASGLPEAAPISVFNRQTASDTATNNSIDIATMEHVIRALQRVMNRMQDLDLNSVSFEERRADLLTRARALRNQFDTLKRNNSVQSSVTSSVRQMCRMIEHQAVGLQRLHQQRHGASTAPSLSNSNPSLGNVFDEVIAARRQQAVPPRGAPTLRAATMPPAPLEQAIPPPQESNGNSSYTYHDRELLALRNRSRNLARRHNGLQMARSQTLNQLSGSRLDFQEPQYRQAVVPPVMVGALKTSNTITELVTDQHPAKPKVIKTPKDKLELTDARFCCSKLKDAFEKMPEAIERERKVSKARFVDAIMCSMLSEKNLEPLPQDLMSDMGSNQTPHKGTTTAEERLVPVSHNVTQARETGTDAMTKFYKGLCDYRNWCGRLTQKMEAQKASKENEPKKVSQDAEAQAASTNRHLENILQMNSSGHYGQDGDILGAGINNQNPIAFIDSNDGDDGESNDEDSNDSKAGTDFANDDTNTGAANNNNIDANNSEYMAPSYHIDIFNTLNDNAAPEEINQQPAVAAVAVSAADVAVSAADVAERMAALMEHAEPYYVQVSDSEASDDEPDEFDDYDDDDDYDY</sequence>
<evidence type="ECO:0000256" key="4">
    <source>
        <dbReference type="PROSITE-ProRule" id="PRU00228"/>
    </source>
</evidence>
<dbReference type="GO" id="GO:0008270">
    <property type="term" value="F:zinc ion binding"/>
    <property type="evidence" value="ECO:0007669"/>
    <property type="project" value="UniProtKB-KW"/>
</dbReference>
<keyword evidence="1" id="KW-0479">Metal-binding</keyword>